<dbReference type="PANTHER" id="PTHR23112:SF37">
    <property type="entry name" value="G PROTEIN-COUPLED RECEPTOR GPR1"/>
    <property type="match status" value="1"/>
</dbReference>
<evidence type="ECO:0000313" key="9">
    <source>
        <dbReference type="EMBL" id="OIW28616.1"/>
    </source>
</evidence>
<feature type="compositionally biased region" description="Polar residues" evidence="5">
    <location>
        <begin position="295"/>
        <end position="307"/>
    </location>
</feature>
<dbReference type="SUPFAM" id="SSF81321">
    <property type="entry name" value="Family A G protein-coupled receptor-like"/>
    <property type="match status" value="1"/>
</dbReference>
<feature type="transmembrane region" description="Helical" evidence="6">
    <location>
        <begin position="36"/>
        <end position="55"/>
    </location>
</feature>
<feature type="domain" description="G protein-coupled receptor GPR1/2/3 C-terminal" evidence="8">
    <location>
        <begin position="398"/>
        <end position="470"/>
    </location>
</feature>
<feature type="transmembrane region" description="Helical" evidence="6">
    <location>
        <begin position="157"/>
        <end position="177"/>
    </location>
</feature>
<dbReference type="EMBL" id="KV875098">
    <property type="protein sequence ID" value="OIW28616.1"/>
    <property type="molecule type" value="Genomic_DNA"/>
</dbReference>
<dbReference type="InParanoid" id="A0A1J7JFX0"/>
<feature type="region of interest" description="Disordered" evidence="5">
    <location>
        <begin position="264"/>
        <end position="308"/>
    </location>
</feature>
<feature type="transmembrane region" description="Helical" evidence="6">
    <location>
        <begin position="442"/>
        <end position="461"/>
    </location>
</feature>
<evidence type="ECO:0000256" key="2">
    <source>
        <dbReference type="ARBA" id="ARBA00022692"/>
    </source>
</evidence>
<dbReference type="GO" id="GO:0005886">
    <property type="term" value="C:plasma membrane"/>
    <property type="evidence" value="ECO:0007669"/>
    <property type="project" value="TreeGrafter"/>
</dbReference>
<feature type="transmembrane region" description="Helical" evidence="6">
    <location>
        <begin position="75"/>
        <end position="99"/>
    </location>
</feature>
<sequence>MLMGISVGLGLLSTLATSFAFYWFVRMRRSFRHDLIMLLIQSDLIKALWFVIFPIVTYTRGPIASDSTFCQVSGFFFAVGIESSDVAVLLIALHSAMYIYRPKSGLYPYRWLAYAAYVIVPLLFASLAFADGGYRNVGYYCYLSNRRGWTRLALSWVPRYVLFALILVIYACIYAYVRGRMLHYERRDSAALHKLVPPPATPAAYRDRIRSLPASFHSAGRYKDRLRSVSFSNAPAGKWADEAPPTGPILWNLPRFTEASCSIRESLSEEQDPHHPPLREPELPPPTASRRSRTISDASPWPSTNAESWKLPTVAETVATEPPHTVVHFTEQLAPVHKPGSCSTIPAMFPVCRHALRAAEQQPPPPSSSQESSSSPYLEGAALTPHISHDPLTSHVSRNRDKVRRQLRSLFVYPLLYLVTWIFPFVNHAYGYSDDAPRPAWVLVLSLVSLAVQGAADSAVFTAREKPWRYTAGEGFWVAVGRGRMGAAGVGRTREEVLVEVRNARARRKAEMMDEVGRGEKKRMGVGVGGRGRHWWDVKEYDVASDAGGVWGGTREGL</sequence>
<dbReference type="STRING" id="1408157.A0A1J7JFX0"/>
<dbReference type="FunCoup" id="A0A1J7JFX0">
    <property type="interactions" value="118"/>
</dbReference>
<dbReference type="Proteomes" id="UP000182658">
    <property type="component" value="Unassembled WGS sequence"/>
</dbReference>
<dbReference type="PANTHER" id="PTHR23112">
    <property type="entry name" value="G PROTEIN-COUPLED RECEPTOR 157-RELATED"/>
    <property type="match status" value="1"/>
</dbReference>
<dbReference type="Pfam" id="PF11710">
    <property type="entry name" value="Git3"/>
    <property type="match status" value="1"/>
</dbReference>
<keyword evidence="4 6" id="KW-0472">Membrane</keyword>
<reference evidence="9 10" key="1">
    <citation type="submission" date="2016-10" db="EMBL/GenBank/DDBJ databases">
        <title>Draft genome sequence of Coniochaeta ligniaria NRRL30616, a lignocellulolytic fungus for bioabatement of inhibitors in plant biomass hydrolysates.</title>
        <authorList>
            <consortium name="DOE Joint Genome Institute"/>
            <person name="Jimenez D.J."/>
            <person name="Hector R.E."/>
            <person name="Riley R."/>
            <person name="Sun H."/>
            <person name="Grigoriev I.V."/>
            <person name="Van Elsas J.D."/>
            <person name="Nichols N.N."/>
        </authorList>
    </citation>
    <scope>NUCLEOTIDE SEQUENCE [LARGE SCALE GENOMIC DNA]</scope>
    <source>
        <strain evidence="9 10">NRRL 30616</strain>
    </source>
</reference>
<feature type="transmembrane region" description="Helical" evidence="6">
    <location>
        <begin position="410"/>
        <end position="430"/>
    </location>
</feature>
<evidence type="ECO:0000256" key="6">
    <source>
        <dbReference type="SAM" id="Phobius"/>
    </source>
</evidence>
<name>A0A1J7JFX0_9PEZI</name>
<feature type="transmembrane region" description="Helical" evidence="6">
    <location>
        <begin position="6"/>
        <end position="24"/>
    </location>
</feature>
<evidence type="ECO:0000256" key="3">
    <source>
        <dbReference type="ARBA" id="ARBA00022989"/>
    </source>
</evidence>
<feature type="domain" description="Glucose receptor Git3-like N-terminal" evidence="7">
    <location>
        <begin position="9"/>
        <end position="181"/>
    </location>
</feature>
<keyword evidence="2 6" id="KW-0812">Transmembrane</keyword>
<dbReference type="InterPro" id="IPR023041">
    <property type="entry name" value="Glucose_rcpt_Git3-like_N"/>
</dbReference>
<feature type="transmembrane region" description="Helical" evidence="6">
    <location>
        <begin position="111"/>
        <end position="130"/>
    </location>
</feature>
<dbReference type="GO" id="GO:0004930">
    <property type="term" value="F:G protein-coupled receptor activity"/>
    <property type="evidence" value="ECO:0007669"/>
    <property type="project" value="TreeGrafter"/>
</dbReference>
<organism evidence="9 10">
    <name type="scientific">Coniochaeta ligniaria NRRL 30616</name>
    <dbReference type="NCBI Taxonomy" id="1408157"/>
    <lineage>
        <taxon>Eukaryota</taxon>
        <taxon>Fungi</taxon>
        <taxon>Dikarya</taxon>
        <taxon>Ascomycota</taxon>
        <taxon>Pezizomycotina</taxon>
        <taxon>Sordariomycetes</taxon>
        <taxon>Sordariomycetidae</taxon>
        <taxon>Coniochaetales</taxon>
        <taxon>Coniochaetaceae</taxon>
        <taxon>Coniochaeta</taxon>
    </lineage>
</organism>
<dbReference type="Gene3D" id="1.20.1070.10">
    <property type="entry name" value="Rhodopsin 7-helix transmembrane proteins"/>
    <property type="match status" value="1"/>
</dbReference>
<dbReference type="AlphaFoldDB" id="A0A1J7JFX0"/>
<dbReference type="GO" id="GO:0007189">
    <property type="term" value="P:adenylate cyclase-activating G protein-coupled receptor signaling pathway"/>
    <property type="evidence" value="ECO:0007669"/>
    <property type="project" value="TreeGrafter"/>
</dbReference>
<keyword evidence="3 6" id="KW-1133">Transmembrane helix</keyword>
<evidence type="ECO:0000259" key="7">
    <source>
        <dbReference type="Pfam" id="PF11710"/>
    </source>
</evidence>
<comment type="subcellular location">
    <subcellularLocation>
        <location evidence="1">Membrane</location>
        <topology evidence="1">Multi-pass membrane protein</topology>
    </subcellularLocation>
</comment>
<dbReference type="OrthoDB" id="5368598at2759"/>
<gene>
    <name evidence="9" type="ORF">CONLIGDRAFT_681564</name>
</gene>
<keyword evidence="10" id="KW-1185">Reference proteome</keyword>
<accession>A0A1J7JFX0</accession>
<evidence type="ECO:0000259" key="8">
    <source>
        <dbReference type="Pfam" id="PF11970"/>
    </source>
</evidence>
<proteinExistence type="predicted"/>
<feature type="compositionally biased region" description="Basic and acidic residues" evidence="5">
    <location>
        <begin position="271"/>
        <end position="282"/>
    </location>
</feature>
<evidence type="ECO:0008006" key="11">
    <source>
        <dbReference type="Google" id="ProtNLM"/>
    </source>
</evidence>
<evidence type="ECO:0000313" key="10">
    <source>
        <dbReference type="Proteomes" id="UP000182658"/>
    </source>
</evidence>
<evidence type="ECO:0000256" key="4">
    <source>
        <dbReference type="ARBA" id="ARBA00023136"/>
    </source>
</evidence>
<protein>
    <recommendedName>
        <fullName evidence="11">G-protein coupled receptors family 1 profile domain-containing protein</fullName>
    </recommendedName>
</protein>
<evidence type="ECO:0000256" key="5">
    <source>
        <dbReference type="SAM" id="MobiDB-lite"/>
    </source>
</evidence>
<dbReference type="InterPro" id="IPR022596">
    <property type="entry name" value="GPR1/2/3_C"/>
</dbReference>
<evidence type="ECO:0000256" key="1">
    <source>
        <dbReference type="ARBA" id="ARBA00004141"/>
    </source>
</evidence>
<dbReference type="Pfam" id="PF11970">
    <property type="entry name" value="GPR_Gpa2_C"/>
    <property type="match status" value="1"/>
</dbReference>